<reference evidence="4" key="1">
    <citation type="journal article" date="2017" name="Nat. Microbiol.">
        <title>Global analysis of biosynthetic gene clusters reveals vast potential of secondary metabolite production in Penicillium species.</title>
        <authorList>
            <person name="Nielsen J.C."/>
            <person name="Grijseels S."/>
            <person name="Prigent S."/>
            <person name="Ji B."/>
            <person name="Dainat J."/>
            <person name="Nielsen K.F."/>
            <person name="Frisvad J.C."/>
            <person name="Workman M."/>
            <person name="Nielsen J."/>
        </authorList>
    </citation>
    <scope>NUCLEOTIDE SEQUENCE [LARGE SCALE GENOMIC DNA]</scope>
    <source>
        <strain evidence="4">IBT 11843</strain>
    </source>
</reference>
<feature type="transmembrane region" description="Helical" evidence="2">
    <location>
        <begin position="12"/>
        <end position="35"/>
    </location>
</feature>
<keyword evidence="2" id="KW-1133">Transmembrane helix</keyword>
<evidence type="ECO:0000256" key="2">
    <source>
        <dbReference type="SAM" id="Phobius"/>
    </source>
</evidence>
<gene>
    <name evidence="3" type="ORF">PENDEC_c011G01481</name>
</gene>
<evidence type="ECO:0000313" key="3">
    <source>
        <dbReference type="EMBL" id="OQD74255.1"/>
    </source>
</evidence>
<feature type="compositionally biased region" description="Polar residues" evidence="1">
    <location>
        <begin position="250"/>
        <end position="267"/>
    </location>
</feature>
<keyword evidence="2" id="KW-0472">Membrane</keyword>
<dbReference type="PANTHER" id="PTHR36851">
    <property type="entry name" value="UNNAMED PRODUCT"/>
    <property type="match status" value="1"/>
</dbReference>
<comment type="caution">
    <text evidence="3">The sequence shown here is derived from an EMBL/GenBank/DDBJ whole genome shotgun (WGS) entry which is preliminary data.</text>
</comment>
<dbReference type="AlphaFoldDB" id="A0A1V6PBA2"/>
<dbReference type="PANTHER" id="PTHR36851:SF1">
    <property type="entry name" value="GLYCO_TRANS_2-LIKE DOMAIN-CONTAINING PROTEIN"/>
    <property type="match status" value="1"/>
</dbReference>
<name>A0A1V6PBA2_PENDC</name>
<accession>A0A1V6PBA2</accession>
<dbReference type="OrthoDB" id="5819478at2759"/>
<dbReference type="STRING" id="69771.A0A1V6PBA2"/>
<organism evidence="3 4">
    <name type="scientific">Penicillium decumbens</name>
    <dbReference type="NCBI Taxonomy" id="69771"/>
    <lineage>
        <taxon>Eukaryota</taxon>
        <taxon>Fungi</taxon>
        <taxon>Dikarya</taxon>
        <taxon>Ascomycota</taxon>
        <taxon>Pezizomycotina</taxon>
        <taxon>Eurotiomycetes</taxon>
        <taxon>Eurotiomycetidae</taxon>
        <taxon>Eurotiales</taxon>
        <taxon>Aspergillaceae</taxon>
        <taxon>Penicillium</taxon>
    </lineage>
</organism>
<dbReference type="EMBL" id="MDYL01000011">
    <property type="protein sequence ID" value="OQD74255.1"/>
    <property type="molecule type" value="Genomic_DNA"/>
</dbReference>
<protein>
    <recommendedName>
        <fullName evidence="5">Glycosyltransferase 2-like domain-containing protein</fullName>
    </recommendedName>
</protein>
<evidence type="ECO:0000313" key="4">
    <source>
        <dbReference type="Proteomes" id="UP000191522"/>
    </source>
</evidence>
<evidence type="ECO:0008006" key="5">
    <source>
        <dbReference type="Google" id="ProtNLM"/>
    </source>
</evidence>
<dbReference type="Proteomes" id="UP000191522">
    <property type="component" value="Unassembled WGS sequence"/>
</dbReference>
<feature type="transmembrane region" description="Helical" evidence="2">
    <location>
        <begin position="55"/>
        <end position="75"/>
    </location>
</feature>
<proteinExistence type="predicted"/>
<sequence length="274" mass="30671">MLGWITRCRPGFSIIGLVLPLVCAFFDILMSSLWSSFFPPSSSPVQGGLNIVQRAFVLYIVIHIHMLDFPLRLGWSIFRATGKAKTALDRRIWHTPLSSPQTEIKSDVTVNEVIEEELVHAVIVPNYCEGIYTLETTLKVLASHPRAKSQYEIYLAMEQKEDSSSDKAGHLVTKFERSFLHICITFHPSGVKGEIAGTSSNVAFAARRIVEIHRTDLNEDSCNVVVTVMDADTHLSRDYFTEIRRLHLPTSTRQTDPSTAVPSSLVETPTKAPF</sequence>
<keyword evidence="4" id="KW-1185">Reference proteome</keyword>
<keyword evidence="2" id="KW-0812">Transmembrane</keyword>
<feature type="region of interest" description="Disordered" evidence="1">
    <location>
        <begin position="250"/>
        <end position="274"/>
    </location>
</feature>
<evidence type="ECO:0000256" key="1">
    <source>
        <dbReference type="SAM" id="MobiDB-lite"/>
    </source>
</evidence>